<reference evidence="1 2" key="1">
    <citation type="journal article" date="2014" name="FEMS Microbiol. Lett.">
        <title>Draft genome sequences of three Holospora species (Holospora obtusa, Holospora undulata, and Holospora elegans), endonuclear symbiotic bacteria of the ciliate Paramecium caudatum.</title>
        <authorList>
            <person name="Dohra H."/>
            <person name="Tanaka K."/>
            <person name="Suzuki T."/>
            <person name="Fujishima M."/>
            <person name="Suzuki H."/>
        </authorList>
    </citation>
    <scope>NUCLEOTIDE SEQUENCE [LARGE SCALE GENOMIC DNA]</scope>
    <source>
        <strain evidence="1 2">E1</strain>
    </source>
</reference>
<comment type="caution">
    <text evidence="1">The sequence shown here is derived from an EMBL/GenBank/DDBJ whole genome shotgun (WGS) entry which is preliminary data.</text>
</comment>
<proteinExistence type="predicted"/>
<name>A0A023DZN4_9PROT</name>
<protein>
    <submittedName>
        <fullName evidence="1">Uncharacterized protein</fullName>
    </submittedName>
</protein>
<sequence>MNRSAQRFGVSASAVLKGMGTLGSRLCAKIELSPKDNGIVKEVDEFWNHLKKEEKNLDF</sequence>
<accession>A0A023DZN4</accession>
<dbReference type="EMBL" id="BAUP01000112">
    <property type="protein sequence ID" value="GAJ46563.1"/>
    <property type="molecule type" value="Genomic_DNA"/>
</dbReference>
<evidence type="ECO:0000313" key="2">
    <source>
        <dbReference type="Proteomes" id="UP000024842"/>
    </source>
</evidence>
<gene>
    <name evidence="1" type="ORF">HE1_00898</name>
</gene>
<dbReference type="Proteomes" id="UP000024842">
    <property type="component" value="Unassembled WGS sequence"/>
</dbReference>
<dbReference type="RefSeq" id="WP_035545219.1">
    <property type="nucleotide sequence ID" value="NZ_BAUP01000112.1"/>
</dbReference>
<dbReference type="AlphaFoldDB" id="A0A023DZN4"/>
<keyword evidence="2" id="KW-1185">Reference proteome</keyword>
<evidence type="ECO:0000313" key="1">
    <source>
        <dbReference type="EMBL" id="GAJ46563.1"/>
    </source>
</evidence>
<organism evidence="1 2">
    <name type="scientific">Holospora elegans E1</name>
    <dbReference type="NCBI Taxonomy" id="1427503"/>
    <lineage>
        <taxon>Bacteria</taxon>
        <taxon>Pseudomonadati</taxon>
        <taxon>Pseudomonadota</taxon>
        <taxon>Alphaproteobacteria</taxon>
        <taxon>Holosporales</taxon>
        <taxon>Holosporaceae</taxon>
        <taxon>Holospora</taxon>
    </lineage>
</organism>